<evidence type="ECO:0008006" key="3">
    <source>
        <dbReference type="Google" id="ProtNLM"/>
    </source>
</evidence>
<evidence type="ECO:0000313" key="1">
    <source>
        <dbReference type="EMBL" id="GAX11211.1"/>
    </source>
</evidence>
<dbReference type="EMBL" id="BDSP01000036">
    <property type="protein sequence ID" value="GAX11211.1"/>
    <property type="molecule type" value="Genomic_DNA"/>
</dbReference>
<comment type="caution">
    <text evidence="1">The sequence shown here is derived from an EMBL/GenBank/DDBJ whole genome shotgun (WGS) entry which is preliminary data.</text>
</comment>
<dbReference type="PANTHER" id="PTHR20884">
    <property type="entry name" value="GDP-D-GLUCOSE PHOSPHORYLASE 1"/>
    <property type="match status" value="1"/>
</dbReference>
<sequence length="377" mass="41268">MASNGAITDGFSYSIASECLSDSWINLVQNGKVSATINVDGETARYGVTWKDDRCCEFVEGTSPQIKELQTLLESNSAQQIVTTDDGYIVQLPLLRTLRPPPSPGFSGAALSTPPPYDASTDSFVTGPLALQLRPVVATLALPQLHTPWQVFHNVSPADVRGHFLLIPTLDEPDTNWRAQALTPADCHDLVHLASSIAPVGSLLIGFNSVGAAASQNHIHAHAWPAWDYAVSNAKSIFDYFDLENGVEVTWLEYPVFCIEMSSSNGDALGSAVADVLRCLGDAPYNVGFVNRQDEDDEIVIYTDVYIFARSKERSQSIPELKLGISEMMGVFHAQSQQEFELLSTNEVMSKALSDVTYYDETTLWQKIRETLTGEAQ</sequence>
<reference evidence="1 2" key="1">
    <citation type="journal article" date="2015" name="Plant Cell">
        <title>Oil accumulation by the oleaginous diatom Fistulifera solaris as revealed by the genome and transcriptome.</title>
        <authorList>
            <person name="Tanaka T."/>
            <person name="Maeda Y."/>
            <person name="Veluchamy A."/>
            <person name="Tanaka M."/>
            <person name="Abida H."/>
            <person name="Marechal E."/>
            <person name="Bowler C."/>
            <person name="Muto M."/>
            <person name="Sunaga Y."/>
            <person name="Tanaka M."/>
            <person name="Yoshino T."/>
            <person name="Taniguchi T."/>
            <person name="Fukuda Y."/>
            <person name="Nemoto M."/>
            <person name="Matsumoto M."/>
            <person name="Wong P.S."/>
            <person name="Aburatani S."/>
            <person name="Fujibuchi W."/>
        </authorList>
    </citation>
    <scope>NUCLEOTIDE SEQUENCE [LARGE SCALE GENOMIC DNA]</scope>
    <source>
        <strain evidence="1 2">JPCC DA0580</strain>
    </source>
</reference>
<proteinExistence type="predicted"/>
<dbReference type="GO" id="GO:0080048">
    <property type="term" value="F:GDP-D-glucose phosphorylase activity"/>
    <property type="evidence" value="ECO:0007669"/>
    <property type="project" value="UniProtKB-EC"/>
</dbReference>
<accession>A0A1Z5JBR5</accession>
<organism evidence="1 2">
    <name type="scientific">Fistulifera solaris</name>
    <name type="common">Oleaginous diatom</name>
    <dbReference type="NCBI Taxonomy" id="1519565"/>
    <lineage>
        <taxon>Eukaryota</taxon>
        <taxon>Sar</taxon>
        <taxon>Stramenopiles</taxon>
        <taxon>Ochrophyta</taxon>
        <taxon>Bacillariophyta</taxon>
        <taxon>Bacillariophyceae</taxon>
        <taxon>Bacillariophycidae</taxon>
        <taxon>Naviculales</taxon>
        <taxon>Naviculaceae</taxon>
        <taxon>Fistulifera</taxon>
    </lineage>
</organism>
<dbReference type="InParanoid" id="A0A1Z5JBR5"/>
<dbReference type="GO" id="GO:0005085">
    <property type="term" value="F:guanyl-nucleotide exchange factor activity"/>
    <property type="evidence" value="ECO:0007669"/>
    <property type="project" value="UniProtKB-KW"/>
</dbReference>
<dbReference type="GO" id="GO:0006006">
    <property type="term" value="P:glucose metabolic process"/>
    <property type="evidence" value="ECO:0007669"/>
    <property type="project" value="TreeGrafter"/>
</dbReference>
<dbReference type="GO" id="GO:0016787">
    <property type="term" value="F:hydrolase activity"/>
    <property type="evidence" value="ECO:0007669"/>
    <property type="project" value="UniProtKB-KW"/>
</dbReference>
<dbReference type="GO" id="GO:0000166">
    <property type="term" value="F:nucleotide binding"/>
    <property type="evidence" value="ECO:0007669"/>
    <property type="project" value="UniProtKB-KW"/>
</dbReference>
<gene>
    <name evidence="1" type="ORF">FisN_9Hh308</name>
</gene>
<name>A0A1Z5JBR5_FISSO</name>
<evidence type="ECO:0000313" key="2">
    <source>
        <dbReference type="Proteomes" id="UP000198406"/>
    </source>
</evidence>
<dbReference type="PANTHER" id="PTHR20884:SF8">
    <property type="entry name" value="GDP-D-GLUCOSE PHOSPHORYLASE 1"/>
    <property type="match status" value="1"/>
</dbReference>
<dbReference type="GO" id="GO:0005737">
    <property type="term" value="C:cytoplasm"/>
    <property type="evidence" value="ECO:0007669"/>
    <property type="project" value="UniProtKB-SubCell"/>
</dbReference>
<protein>
    <recommendedName>
        <fullName evidence="3">GDP-D-glucose phosphorylase</fullName>
    </recommendedName>
</protein>
<keyword evidence="2" id="KW-1185">Reference proteome</keyword>
<dbReference type="AlphaFoldDB" id="A0A1Z5JBR5"/>
<dbReference type="InterPro" id="IPR026506">
    <property type="entry name" value="GDPGP"/>
</dbReference>
<dbReference type="OrthoDB" id="419329at2759"/>
<dbReference type="Proteomes" id="UP000198406">
    <property type="component" value="Unassembled WGS sequence"/>
</dbReference>